<dbReference type="EMBL" id="LJIJ01004206">
    <property type="protein sequence ID" value="ODM88038.1"/>
    <property type="molecule type" value="Genomic_DNA"/>
</dbReference>
<protein>
    <submittedName>
        <fullName evidence="2">Major facilitator superfamily domain-containing protein 6</fullName>
    </submittedName>
</protein>
<accession>A0A1D2M4Y0</accession>
<evidence type="ECO:0000313" key="3">
    <source>
        <dbReference type="Proteomes" id="UP000094527"/>
    </source>
</evidence>
<dbReference type="Proteomes" id="UP000094527">
    <property type="component" value="Unassembled WGS sequence"/>
</dbReference>
<dbReference type="OMA" id="NDSISWG"/>
<dbReference type="OrthoDB" id="8296303at2759"/>
<proteinExistence type="predicted"/>
<feature type="transmembrane region" description="Helical" evidence="1">
    <location>
        <begin position="55"/>
        <end position="78"/>
    </location>
</feature>
<reference evidence="2 3" key="1">
    <citation type="journal article" date="2016" name="Genome Biol. Evol.">
        <title>Gene Family Evolution Reflects Adaptation to Soil Environmental Stressors in the Genome of the Collembolan Orchesella cincta.</title>
        <authorList>
            <person name="Faddeeva-Vakhrusheva A."/>
            <person name="Derks M.F."/>
            <person name="Anvar S.Y."/>
            <person name="Agamennone V."/>
            <person name="Suring W."/>
            <person name="Smit S."/>
            <person name="van Straalen N.M."/>
            <person name="Roelofs D."/>
        </authorList>
    </citation>
    <scope>NUCLEOTIDE SEQUENCE [LARGE SCALE GENOMIC DNA]</scope>
    <source>
        <tissue evidence="2">Mixed pool</tissue>
    </source>
</reference>
<keyword evidence="3" id="KW-1185">Reference proteome</keyword>
<dbReference type="PANTHER" id="PTHR36694">
    <property type="entry name" value="PASIFLORA 1, ISOFORM A-RELATED"/>
    <property type="match status" value="1"/>
</dbReference>
<feature type="transmembrane region" description="Helical" evidence="1">
    <location>
        <begin position="21"/>
        <end position="43"/>
    </location>
</feature>
<sequence length="153" mass="16728">MNLCPCTSLQKGVKILAIIDLVSSALSFGLGVFFLVALFAVPADELDLDHDQKTVYIVAMAILLILCVGEILLAVMLFRGAKKNNYKSCRVWFLVTIGIVILSIISIIVNSSLGKFEGGSFASGLIHILYKIYEILVVYSFTQTLSHTGELRV</sequence>
<name>A0A1D2M4Y0_ORCCI</name>
<keyword evidence="1" id="KW-1133">Transmembrane helix</keyword>
<evidence type="ECO:0000256" key="1">
    <source>
        <dbReference type="SAM" id="Phobius"/>
    </source>
</evidence>
<keyword evidence="1" id="KW-0472">Membrane</keyword>
<gene>
    <name evidence="2" type="ORF">Ocin01_18646</name>
</gene>
<feature type="transmembrane region" description="Helical" evidence="1">
    <location>
        <begin position="121"/>
        <end position="142"/>
    </location>
</feature>
<organism evidence="2 3">
    <name type="scientific">Orchesella cincta</name>
    <name type="common">Springtail</name>
    <name type="synonym">Podura cincta</name>
    <dbReference type="NCBI Taxonomy" id="48709"/>
    <lineage>
        <taxon>Eukaryota</taxon>
        <taxon>Metazoa</taxon>
        <taxon>Ecdysozoa</taxon>
        <taxon>Arthropoda</taxon>
        <taxon>Hexapoda</taxon>
        <taxon>Collembola</taxon>
        <taxon>Entomobryomorpha</taxon>
        <taxon>Entomobryoidea</taxon>
        <taxon>Orchesellidae</taxon>
        <taxon>Orchesellinae</taxon>
        <taxon>Orchesella</taxon>
    </lineage>
</organism>
<feature type="transmembrane region" description="Helical" evidence="1">
    <location>
        <begin position="90"/>
        <end position="109"/>
    </location>
</feature>
<evidence type="ECO:0000313" key="2">
    <source>
        <dbReference type="EMBL" id="ODM88038.1"/>
    </source>
</evidence>
<keyword evidence="1" id="KW-0812">Transmembrane</keyword>
<dbReference type="AlphaFoldDB" id="A0A1D2M4Y0"/>
<dbReference type="PANTHER" id="PTHR36694:SF11">
    <property type="entry name" value="LP21121P-RELATED"/>
    <property type="match status" value="1"/>
</dbReference>
<comment type="caution">
    <text evidence="2">The sequence shown here is derived from an EMBL/GenBank/DDBJ whole genome shotgun (WGS) entry which is preliminary data.</text>
</comment>